<accession>A0A8J2LLI1</accession>
<name>A0A8J2LLI1_9HEXA</name>
<feature type="non-terminal residue" evidence="2">
    <location>
        <position position="245"/>
    </location>
</feature>
<keyword evidence="3" id="KW-1185">Reference proteome</keyword>
<comment type="caution">
    <text evidence="2">The sequence shown here is derived from an EMBL/GenBank/DDBJ whole genome shotgun (WGS) entry which is preliminary data.</text>
</comment>
<organism evidence="2 3">
    <name type="scientific">Allacma fusca</name>
    <dbReference type="NCBI Taxonomy" id="39272"/>
    <lineage>
        <taxon>Eukaryota</taxon>
        <taxon>Metazoa</taxon>
        <taxon>Ecdysozoa</taxon>
        <taxon>Arthropoda</taxon>
        <taxon>Hexapoda</taxon>
        <taxon>Collembola</taxon>
        <taxon>Symphypleona</taxon>
        <taxon>Sminthuridae</taxon>
        <taxon>Allacma</taxon>
    </lineage>
</organism>
<proteinExistence type="predicted"/>
<evidence type="ECO:0000313" key="3">
    <source>
        <dbReference type="Proteomes" id="UP000708208"/>
    </source>
</evidence>
<dbReference type="EMBL" id="CAJVCH010570135">
    <property type="protein sequence ID" value="CAG7834158.1"/>
    <property type="molecule type" value="Genomic_DNA"/>
</dbReference>
<dbReference type="Proteomes" id="UP000708208">
    <property type="component" value="Unassembled WGS sequence"/>
</dbReference>
<gene>
    <name evidence="2" type="ORF">AFUS01_LOCUS43689</name>
</gene>
<reference evidence="2" key="1">
    <citation type="submission" date="2021-06" db="EMBL/GenBank/DDBJ databases">
        <authorList>
            <person name="Hodson N. C."/>
            <person name="Mongue J. A."/>
            <person name="Jaron S. K."/>
        </authorList>
    </citation>
    <scope>NUCLEOTIDE SEQUENCE</scope>
</reference>
<feature type="compositionally biased region" description="Basic and acidic residues" evidence="1">
    <location>
        <begin position="32"/>
        <end position="46"/>
    </location>
</feature>
<evidence type="ECO:0000256" key="1">
    <source>
        <dbReference type="SAM" id="MobiDB-lite"/>
    </source>
</evidence>
<protein>
    <submittedName>
        <fullName evidence="2">Uncharacterized protein</fullName>
    </submittedName>
</protein>
<feature type="region of interest" description="Disordered" evidence="1">
    <location>
        <begin position="1"/>
        <end position="46"/>
    </location>
</feature>
<dbReference type="AlphaFoldDB" id="A0A8J2LLI1"/>
<evidence type="ECO:0000313" key="2">
    <source>
        <dbReference type="EMBL" id="CAG7834158.1"/>
    </source>
</evidence>
<sequence>MTESAITKQHETAVSPENPTFQHPKLFFGKNSNERSLQDPSLKFDDKVPNQVIIDTGSSKQQPSVSNLMANNKKSFEETTTATGTPAVPERSKIVFSSSKMIHGWQRILPSKQLKKRPKSSSLPSGRSVDAQRAEYLGQTMESDDINDINTCRTMTFTSLTEELMLSNNNLPWKTAERCCQWFQMHLLYGFDLAKIKSSSQRAESVWLSNVIPEISTKNSIEKYDLVFPNNSLCESLDFATMKKS</sequence>